<dbReference type="GO" id="GO:0043240">
    <property type="term" value="C:Fanconi anaemia nuclear complex"/>
    <property type="evidence" value="ECO:0007669"/>
    <property type="project" value="InterPro"/>
</dbReference>
<dbReference type="GO" id="GO:0036297">
    <property type="term" value="P:interstrand cross-link repair"/>
    <property type="evidence" value="ECO:0007669"/>
    <property type="project" value="InterPro"/>
</dbReference>
<dbReference type="Proteomes" id="UP000694620">
    <property type="component" value="Chromosome 3"/>
</dbReference>
<feature type="compositionally biased region" description="Polar residues" evidence="1">
    <location>
        <begin position="202"/>
        <end position="212"/>
    </location>
</feature>
<name>A0A8C4X4Q7_ERPCA</name>
<dbReference type="Gene3D" id="1.25.40.480">
    <property type="match status" value="1"/>
</dbReference>
<organism evidence="3 4">
    <name type="scientific">Erpetoichthys calabaricus</name>
    <name type="common">Rope fish</name>
    <name type="synonym">Calamoichthys calabaricus</name>
    <dbReference type="NCBI Taxonomy" id="27687"/>
    <lineage>
        <taxon>Eukaryota</taxon>
        <taxon>Metazoa</taxon>
        <taxon>Chordata</taxon>
        <taxon>Craniata</taxon>
        <taxon>Vertebrata</taxon>
        <taxon>Euteleostomi</taxon>
        <taxon>Actinopterygii</taxon>
        <taxon>Polypteriformes</taxon>
        <taxon>Polypteridae</taxon>
        <taxon>Erpetoichthys</taxon>
    </lineage>
</organism>
<proteinExistence type="predicted"/>
<gene>
    <name evidence="3" type="primary">FANCE</name>
    <name evidence="3" type="synonym">fance</name>
</gene>
<dbReference type="GeneID" id="114648160"/>
<evidence type="ECO:0000256" key="1">
    <source>
        <dbReference type="SAM" id="MobiDB-lite"/>
    </source>
</evidence>
<feature type="region of interest" description="Disordered" evidence="1">
    <location>
        <begin position="270"/>
        <end position="296"/>
    </location>
</feature>
<dbReference type="InterPro" id="IPR021025">
    <property type="entry name" value="Fanconi_anaemia_gr_E_prot_C"/>
</dbReference>
<dbReference type="Ensembl" id="ENSECRT00000005464.1">
    <property type="protein sequence ID" value="ENSECRP00000005369.1"/>
    <property type="gene ID" value="ENSECRG00000003630.1"/>
</dbReference>
<evidence type="ECO:0000313" key="3">
    <source>
        <dbReference type="Ensembl" id="ENSECRP00000005369.1"/>
    </source>
</evidence>
<dbReference type="PANTHER" id="PTHR32094:SF5">
    <property type="entry name" value="FANCONI ANEMIA GROUP E PROTEIN"/>
    <property type="match status" value="1"/>
</dbReference>
<dbReference type="Pfam" id="PF11510">
    <property type="entry name" value="FA_FANCE"/>
    <property type="match status" value="1"/>
</dbReference>
<keyword evidence="4" id="KW-1185">Reference proteome</keyword>
<dbReference type="OrthoDB" id="2449818at2759"/>
<dbReference type="AlphaFoldDB" id="A0A8C4X4Q7"/>
<dbReference type="RefSeq" id="XP_028652861.1">
    <property type="nucleotide sequence ID" value="XM_028797028.2"/>
</dbReference>
<reference evidence="3" key="3">
    <citation type="submission" date="2025-09" db="UniProtKB">
        <authorList>
            <consortium name="Ensembl"/>
        </authorList>
    </citation>
    <scope>IDENTIFICATION</scope>
</reference>
<evidence type="ECO:0000313" key="4">
    <source>
        <dbReference type="Proteomes" id="UP000694620"/>
    </source>
</evidence>
<sequence length="555" mass="63063">MEPYGRLLERFTHCQRLLLHPLMISCSGASLAYQMFEHQRSRNEELANFSWRSFVDVLTQDEPCLNQEENRLTLKPLICQLPLVFKRNLLALIQMIRTIFPEDCLHDLICAIQKDNISDSWVHAILEAIKWDFEMASSNTTTTVGSCALTENGQHRVAKICERIMEGKKSNGRWMNMFHERLSSPFTLDVQHQENQKKRKSNSVCTSQGSATDSEEEGSQIKKQKLYHSFVKLDDSKHEGVHMEEMLVSEAQDDFLQVTEYSVSSIVNDARPNGQVQTAGDDHLRQSTPRPLSLASESCEDLPDRMQLYVPRIKELIETNLEKLDLISPEDLHIFNECDPVQLGVLCKALGLPDVPEQVLPQFCSQLLAIATDLSYGSATVLVRSLFLNKVLTLTEPASRFLMVALTMFCSHYPRPTCCSLISPVLQADNKGTNQMEIVCKLIMEYLEPEYNILVFEQVLTITWNEEVLSVVHSLLDRKVEPSSSLLDQIINKFGQEASGFSKSMKFAKMLLTFLTKYHSKVTVAHKNTLSHVLMLNETFLKKSLLAALKRISTS</sequence>
<protein>
    <submittedName>
        <fullName evidence="3">FA complementation group E</fullName>
    </submittedName>
</protein>
<dbReference type="GeneTree" id="ENSGT00390000000705"/>
<accession>A0A8C4X4Q7</accession>
<feature type="domain" description="Fanconi Anaemia group E protein C-terminal" evidence="2">
    <location>
        <begin position="301"/>
        <end position="552"/>
    </location>
</feature>
<reference evidence="3" key="2">
    <citation type="submission" date="2025-08" db="UniProtKB">
        <authorList>
            <consortium name="Ensembl"/>
        </authorList>
    </citation>
    <scope>IDENTIFICATION</scope>
</reference>
<dbReference type="CDD" id="cd07439">
    <property type="entry name" value="FANCE_c-term"/>
    <property type="match status" value="1"/>
</dbReference>
<dbReference type="CTD" id="2178"/>
<feature type="region of interest" description="Disordered" evidence="1">
    <location>
        <begin position="190"/>
        <end position="220"/>
    </location>
</feature>
<dbReference type="PANTHER" id="PTHR32094">
    <property type="entry name" value="FANCONI ANEMIA GROUP E PROTEIN"/>
    <property type="match status" value="1"/>
</dbReference>
<evidence type="ECO:0000259" key="2">
    <source>
        <dbReference type="Pfam" id="PF11510"/>
    </source>
</evidence>
<reference evidence="3" key="1">
    <citation type="submission" date="2021-06" db="EMBL/GenBank/DDBJ databases">
        <authorList>
            <consortium name="Wellcome Sanger Institute Data Sharing"/>
        </authorList>
    </citation>
    <scope>NUCLEOTIDE SEQUENCE [LARGE SCALE GENOMIC DNA]</scope>
</reference>
<dbReference type="InterPro" id="IPR039685">
    <property type="entry name" value="FANCE"/>
</dbReference>